<feature type="transmembrane region" description="Helical" evidence="1">
    <location>
        <begin position="61"/>
        <end position="85"/>
    </location>
</feature>
<name>A0A2K2DVV5_BRADI</name>
<gene>
    <name evidence="2" type="ORF">BRADI_1g78718v3</name>
</gene>
<evidence type="ECO:0000313" key="2">
    <source>
        <dbReference type="EMBL" id="PNT78404.1"/>
    </source>
</evidence>
<sequence length="86" mass="10455">MILHVNGDQTLPHKQLFVFCPNFYLHIRQRGVLLQSYARKEINTELPWFLCSHHSYLRISLISATIIYMTCFMFIYMYLISLYVYW</sequence>
<evidence type="ECO:0000256" key="1">
    <source>
        <dbReference type="SAM" id="Phobius"/>
    </source>
</evidence>
<dbReference type="AlphaFoldDB" id="A0A2K2DVV5"/>
<keyword evidence="4" id="KW-1185">Reference proteome</keyword>
<keyword evidence="1" id="KW-1133">Transmembrane helix</keyword>
<protein>
    <submittedName>
        <fullName evidence="2 3">Uncharacterized protein</fullName>
    </submittedName>
</protein>
<keyword evidence="1" id="KW-0472">Membrane</keyword>
<reference evidence="2 3" key="1">
    <citation type="journal article" date="2010" name="Nature">
        <title>Genome sequencing and analysis of the model grass Brachypodium distachyon.</title>
        <authorList>
            <consortium name="International Brachypodium Initiative"/>
        </authorList>
    </citation>
    <scope>NUCLEOTIDE SEQUENCE [LARGE SCALE GENOMIC DNA]</scope>
    <source>
        <strain evidence="2 3">Bd21</strain>
    </source>
</reference>
<dbReference type="InParanoid" id="A0A2K2DVV5"/>
<reference evidence="2" key="2">
    <citation type="submission" date="2017-06" db="EMBL/GenBank/DDBJ databases">
        <title>WGS assembly of Brachypodium distachyon.</title>
        <authorList>
            <consortium name="The International Brachypodium Initiative"/>
            <person name="Lucas S."/>
            <person name="Harmon-Smith M."/>
            <person name="Lail K."/>
            <person name="Tice H."/>
            <person name="Grimwood J."/>
            <person name="Bruce D."/>
            <person name="Barry K."/>
            <person name="Shu S."/>
            <person name="Lindquist E."/>
            <person name="Wang M."/>
            <person name="Pitluck S."/>
            <person name="Vogel J.P."/>
            <person name="Garvin D.F."/>
            <person name="Mockler T.C."/>
            <person name="Schmutz J."/>
            <person name="Rokhsar D."/>
            <person name="Bevan M.W."/>
        </authorList>
    </citation>
    <scope>NUCLEOTIDE SEQUENCE</scope>
    <source>
        <strain evidence="2">Bd21</strain>
    </source>
</reference>
<reference evidence="3" key="3">
    <citation type="submission" date="2018-08" db="UniProtKB">
        <authorList>
            <consortium name="EnsemblPlants"/>
        </authorList>
    </citation>
    <scope>IDENTIFICATION</scope>
    <source>
        <strain evidence="3">cv. Bd21</strain>
    </source>
</reference>
<keyword evidence="1" id="KW-0812">Transmembrane</keyword>
<dbReference type="Gramene" id="PNT78404">
    <property type="protein sequence ID" value="PNT78404"/>
    <property type="gene ID" value="BRADI_1g78718v3"/>
</dbReference>
<organism evidence="2">
    <name type="scientific">Brachypodium distachyon</name>
    <name type="common">Purple false brome</name>
    <name type="synonym">Trachynia distachya</name>
    <dbReference type="NCBI Taxonomy" id="15368"/>
    <lineage>
        <taxon>Eukaryota</taxon>
        <taxon>Viridiplantae</taxon>
        <taxon>Streptophyta</taxon>
        <taxon>Embryophyta</taxon>
        <taxon>Tracheophyta</taxon>
        <taxon>Spermatophyta</taxon>
        <taxon>Magnoliopsida</taxon>
        <taxon>Liliopsida</taxon>
        <taxon>Poales</taxon>
        <taxon>Poaceae</taxon>
        <taxon>BOP clade</taxon>
        <taxon>Pooideae</taxon>
        <taxon>Stipodae</taxon>
        <taxon>Brachypodieae</taxon>
        <taxon>Brachypodium</taxon>
    </lineage>
</organism>
<evidence type="ECO:0000313" key="3">
    <source>
        <dbReference type="EnsemblPlants" id="PNT78404"/>
    </source>
</evidence>
<dbReference type="Proteomes" id="UP000008810">
    <property type="component" value="Chromosome 1"/>
</dbReference>
<accession>A0A2K2DVV5</accession>
<dbReference type="EMBL" id="CM000880">
    <property type="protein sequence ID" value="PNT78404.1"/>
    <property type="molecule type" value="Genomic_DNA"/>
</dbReference>
<proteinExistence type="predicted"/>
<evidence type="ECO:0000313" key="4">
    <source>
        <dbReference type="Proteomes" id="UP000008810"/>
    </source>
</evidence>
<dbReference type="EnsemblPlants" id="PNT78404">
    <property type="protein sequence ID" value="PNT78404"/>
    <property type="gene ID" value="BRADI_1g78718v3"/>
</dbReference>